<dbReference type="PANTHER" id="PTHR42760">
    <property type="entry name" value="SHORT-CHAIN DEHYDROGENASES/REDUCTASES FAMILY MEMBER"/>
    <property type="match status" value="1"/>
</dbReference>
<dbReference type="RefSeq" id="WP_201685854.1">
    <property type="nucleotide sequence ID" value="NZ_JAEQNA010000009.1"/>
</dbReference>
<dbReference type="Pfam" id="PF13561">
    <property type="entry name" value="adh_short_C2"/>
    <property type="match status" value="1"/>
</dbReference>
<dbReference type="Gene3D" id="3.40.50.720">
    <property type="entry name" value="NAD(P)-binding Rossmann-like Domain"/>
    <property type="match status" value="1"/>
</dbReference>
<accession>A0A936ZSM1</accession>
<dbReference type="InterPro" id="IPR020904">
    <property type="entry name" value="Sc_DH/Rdtase_CS"/>
</dbReference>
<dbReference type="AlphaFoldDB" id="A0A936ZSM1"/>
<dbReference type="GO" id="GO:0030497">
    <property type="term" value="P:fatty acid elongation"/>
    <property type="evidence" value="ECO:0007669"/>
    <property type="project" value="TreeGrafter"/>
</dbReference>
<reference evidence="3" key="1">
    <citation type="submission" date="2021-01" db="EMBL/GenBank/DDBJ databases">
        <title>Ramlibacter sp. strain AW1 16S ribosomal RNA gene Genome sequencing and assembly.</title>
        <authorList>
            <person name="Kang M."/>
        </authorList>
    </citation>
    <scope>NUCLEOTIDE SEQUENCE</scope>
    <source>
        <strain evidence="3">AW1</strain>
    </source>
</reference>
<dbReference type="PRINTS" id="PR00081">
    <property type="entry name" value="GDHRDH"/>
</dbReference>
<dbReference type="InterPro" id="IPR057326">
    <property type="entry name" value="KR_dom"/>
</dbReference>
<feature type="domain" description="Ketoreductase" evidence="2">
    <location>
        <begin position="6"/>
        <end position="186"/>
    </location>
</feature>
<dbReference type="InterPro" id="IPR002347">
    <property type="entry name" value="SDR_fam"/>
</dbReference>
<gene>
    <name evidence="3" type="ORF">JI739_20455</name>
</gene>
<evidence type="ECO:0000256" key="1">
    <source>
        <dbReference type="ARBA" id="ARBA00006484"/>
    </source>
</evidence>
<dbReference type="PANTHER" id="PTHR42760:SF135">
    <property type="entry name" value="BLL7886 PROTEIN"/>
    <property type="match status" value="1"/>
</dbReference>
<dbReference type="InterPro" id="IPR036291">
    <property type="entry name" value="NAD(P)-bd_dom_sf"/>
</dbReference>
<dbReference type="PROSITE" id="PS00061">
    <property type="entry name" value="ADH_SHORT"/>
    <property type="match status" value="1"/>
</dbReference>
<comment type="similarity">
    <text evidence="1">Belongs to the short-chain dehydrogenases/reductases (SDR) family.</text>
</comment>
<organism evidence="3 4">
    <name type="scientific">Ramlibacter aurantiacus</name>
    <dbReference type="NCBI Taxonomy" id="2801330"/>
    <lineage>
        <taxon>Bacteria</taxon>
        <taxon>Pseudomonadati</taxon>
        <taxon>Pseudomonadota</taxon>
        <taxon>Betaproteobacteria</taxon>
        <taxon>Burkholderiales</taxon>
        <taxon>Comamonadaceae</taxon>
        <taxon>Ramlibacter</taxon>
    </lineage>
</organism>
<dbReference type="SMART" id="SM00822">
    <property type="entry name" value="PKS_KR"/>
    <property type="match status" value="1"/>
</dbReference>
<dbReference type="Proteomes" id="UP000613011">
    <property type="component" value="Unassembled WGS sequence"/>
</dbReference>
<evidence type="ECO:0000313" key="3">
    <source>
        <dbReference type="EMBL" id="MBL0422718.1"/>
    </source>
</evidence>
<evidence type="ECO:0000259" key="2">
    <source>
        <dbReference type="SMART" id="SM00822"/>
    </source>
</evidence>
<keyword evidence="4" id="KW-1185">Reference proteome</keyword>
<proteinExistence type="inferred from homology"/>
<sequence>MRLAGKVVVVTGGSQGIGEAMARLMAREGARVAVVGSSDLAKAQAVVDSIARTEGAARAYVGDVRDAAALQRLVSQVESELGPVDVLVHSAGVFYPTPAGATPDADAARMLDINLKGTWNAVGAVAPGMKQRGRGKIICMASVAAVYGVPGFALYCATKAAVVQLVRALALELAPHGVQVNAIAPGNTETPMNAGMRADPATLDALRAATPSGRPFSDPQDIAAIALFLASDDSRAMHGSCVMADEGISLGLCAR</sequence>
<dbReference type="EMBL" id="JAEQNA010000009">
    <property type="protein sequence ID" value="MBL0422718.1"/>
    <property type="molecule type" value="Genomic_DNA"/>
</dbReference>
<protein>
    <submittedName>
        <fullName evidence="3">SDR family oxidoreductase</fullName>
    </submittedName>
</protein>
<evidence type="ECO:0000313" key="4">
    <source>
        <dbReference type="Proteomes" id="UP000613011"/>
    </source>
</evidence>
<dbReference type="SUPFAM" id="SSF51735">
    <property type="entry name" value="NAD(P)-binding Rossmann-fold domains"/>
    <property type="match status" value="1"/>
</dbReference>
<dbReference type="GO" id="GO:0016616">
    <property type="term" value="F:oxidoreductase activity, acting on the CH-OH group of donors, NAD or NADP as acceptor"/>
    <property type="evidence" value="ECO:0007669"/>
    <property type="project" value="UniProtKB-ARBA"/>
</dbReference>
<dbReference type="CDD" id="cd05233">
    <property type="entry name" value="SDR_c"/>
    <property type="match status" value="1"/>
</dbReference>
<dbReference type="PRINTS" id="PR00080">
    <property type="entry name" value="SDRFAMILY"/>
</dbReference>
<name>A0A936ZSM1_9BURK</name>
<comment type="caution">
    <text evidence="3">The sequence shown here is derived from an EMBL/GenBank/DDBJ whole genome shotgun (WGS) entry which is preliminary data.</text>
</comment>
<dbReference type="FunFam" id="3.40.50.720:FF:000084">
    <property type="entry name" value="Short-chain dehydrogenase reductase"/>
    <property type="match status" value="1"/>
</dbReference>